<feature type="transmembrane region" description="Helical" evidence="1">
    <location>
        <begin position="1150"/>
        <end position="1170"/>
    </location>
</feature>
<keyword evidence="4" id="KW-1185">Reference proteome</keyword>
<dbReference type="EMBL" id="CP009056">
    <property type="protein sequence ID" value="AJA46119.1"/>
    <property type="molecule type" value="Genomic_DNA"/>
</dbReference>
<proteinExistence type="predicted"/>
<dbReference type="Pfam" id="PF20249">
    <property type="entry name" value="VasX_N"/>
    <property type="match status" value="1"/>
</dbReference>
<dbReference type="Proteomes" id="UP000030901">
    <property type="component" value="Chromosome"/>
</dbReference>
<gene>
    <name evidence="3" type="ORF">FPB0191_02316</name>
</gene>
<evidence type="ECO:0000313" key="4">
    <source>
        <dbReference type="Proteomes" id="UP000030901"/>
    </source>
</evidence>
<reference evidence="3 4" key="1">
    <citation type="journal article" date="2014" name="Appl. Environ. Microbiol.">
        <title>Gut symbionts from distinct hosts exhibit genotoxic activity via divergent colibactin biosynthetic pathways.</title>
        <authorList>
            <person name="Engel P."/>
            <person name="Vizcaino M.I."/>
            <person name="Crawford J.M."/>
        </authorList>
    </citation>
    <scope>NUCLEOTIDE SEQUENCE [LARGE SCALE GENOMIC DNA]</scope>
    <source>
        <strain evidence="3 4">PEB0191</strain>
    </source>
</reference>
<evidence type="ECO:0000313" key="3">
    <source>
        <dbReference type="EMBL" id="AJA46119.1"/>
    </source>
</evidence>
<feature type="transmembrane region" description="Helical" evidence="1">
    <location>
        <begin position="1117"/>
        <end position="1138"/>
    </location>
</feature>
<dbReference type="KEGG" id="fpp:FPB0191_02316"/>
<keyword evidence="1" id="KW-0812">Transmembrane</keyword>
<dbReference type="RefSeq" id="WP_039106307.1">
    <property type="nucleotide sequence ID" value="NZ_CP009056.1"/>
</dbReference>
<feature type="domain" description="Toxin VasX N-terminal region" evidence="2">
    <location>
        <begin position="34"/>
        <end position="199"/>
    </location>
</feature>
<dbReference type="CDD" id="cd20707">
    <property type="entry name" value="MIX_III"/>
    <property type="match status" value="1"/>
</dbReference>
<sequence length="1436" mass="166150">MNESNNQAESENIYNPQLVYEASEKDMNLDSGQCGACQRRGFPLFLVRKSIVPRTFKSQIDWSNGMVSLGDREPERNWLDYQYAYRTLREGYVYILCNRIGNDDDSKLEVMAYEVTHSGGFRLREFRDVKGTRPKDIPLSCLSDNHQVKAQFVTIDNRVYDKAWVAYSSIRWTLATINYYKENLAEREQRFSHVDLTQQTAKDVSKQNRSFLFRDFFTKNRFLLELECSDEEVIDYYEDESKNILVRKKDKGKEVPEDGVKSLFDNIRNGMMTVKTRTLSDLLNATKSNLGGLYNQVFCTASHFNSLHGEKVRQALDLTVSRYEQDNNYGTTELTALVVEDPLGLAEELSIQRRQRLAPVIEGLAKQDENDNELLKRYDKLVRNSSHNYIYYEEKKTAKSKLAKTMQKWDSSEIRDTFAQFYQENNDYVSSYPLSYFTPEIRYARNHYHSIMQYKQMIKSSITQAGDNDFYLFLFYDKNQDYQKEFNEEVGDPKDFRNTIDWQEIELKTIFQSSDKLAGLNALDKIYVLDAVGETYFAEQLGISDPHTLEKSKLNHYLFCRRLSLYGLSMPKNKDNNGFGDYRSITLSEAQQTALLSYYHQSHTGKEANQVNSVMVVHFYNLSAYKDKLGDKTVADNWDKHQKRLNQPSIDNFEALEKSGYQSLYQYVNESSQDYYHYLIWLWGEDKQYYQVEDGAKKEALPQTLNSLFFWRNEVLPNCSDMHISFLLTVLQIFDSGSVGNMELPIQSALWAMLFENKQSIYFYLLGDTESTVSPIADEEEFYFRQEVKDRQAKQDGESLSEEQQSDGVISNETIFNAAKGTLDLSQDINTLQGREENVSVLQLLLKRWLNTSLEGVIRASRHSVRLNELMVRDHFLRVMNLFTGSQSERILQYEVKMTVRALNKYMQNMHGLMPFFFNSEMRTARGQTLQVSKNIDGIWQVENANSRSINRDKVKVSLLAFFKSAEEQQNFESLLHRSGGRPAKSAMNRLAPYIIEMSDTVYDSEDIEKLSKALSRNKRNAPRIEKLDSLAASILNGVGIYFQIQTLQNLESQLDTLNDPITKETIKYKILVNRSLIALNTMDIVANITNLATSGKLELYFSRTSSLYRYARRYKIWSKTLAWISVYDAMLSCLVAFRSYNSGNTGSGVLLVTSLLSLAVSYAMAINVLPLYGQIAAVVILACAAIIEAIYYSDGSDWDELDKWLNRSMLGNYDHKDKYPLYYLPTPICMRLSQQDFYLAVNGGICKVEADSSWYDFWNNYDLYLMLNLPDFDEKKGWFEGTIMVMSLKNGQAITLNIKHNYKRLEIVPHGSMANFKPINKQSFDKENEYYRMDKKEKKEVNDDKEAEEMDDEQQWNTLMSLAAGQALPAPTASSELESPTNDSQIGLFLIKQCVGQIRGDHEVEVTINYWPNGKQDENGQQITPYLLTYHYKKD</sequence>
<dbReference type="OrthoDB" id="8664525at2"/>
<dbReference type="STRING" id="1267021.FPB0191_02316"/>
<dbReference type="HOGENOM" id="CLU_252140_0_0_6"/>
<dbReference type="InterPro" id="IPR046864">
    <property type="entry name" value="VasX_N"/>
</dbReference>
<accession>A0A0A7S3P7</accession>
<name>A0A0A7S3P7_FRIPE</name>
<evidence type="ECO:0000256" key="1">
    <source>
        <dbReference type="SAM" id="Phobius"/>
    </source>
</evidence>
<keyword evidence="1" id="KW-0472">Membrane</keyword>
<organism evidence="3 4">
    <name type="scientific">Frischella perrara</name>
    <dbReference type="NCBI Taxonomy" id="1267021"/>
    <lineage>
        <taxon>Bacteria</taxon>
        <taxon>Pseudomonadati</taxon>
        <taxon>Pseudomonadota</taxon>
        <taxon>Gammaproteobacteria</taxon>
        <taxon>Orbales</taxon>
        <taxon>Orbaceae</taxon>
        <taxon>Frischella</taxon>
    </lineage>
</organism>
<evidence type="ECO:0000259" key="2">
    <source>
        <dbReference type="Pfam" id="PF20249"/>
    </source>
</evidence>
<keyword evidence="1" id="KW-1133">Transmembrane helix</keyword>
<protein>
    <recommendedName>
        <fullName evidence="2">Toxin VasX N-terminal region domain-containing protein</fullName>
    </recommendedName>
</protein>
<feature type="transmembrane region" description="Helical" evidence="1">
    <location>
        <begin position="1176"/>
        <end position="1194"/>
    </location>
</feature>